<dbReference type="AlphaFoldDB" id="A0A410M6W0"/>
<evidence type="ECO:0000313" key="2">
    <source>
        <dbReference type="Proteomes" id="UP000287756"/>
    </source>
</evidence>
<reference evidence="1 2" key="1">
    <citation type="submission" date="2018-01" db="EMBL/GenBank/DDBJ databases">
        <title>The whole genome sequencing and assembly of Halobacillus litoralis ERB031 strain.</title>
        <authorList>
            <person name="Lee S.-J."/>
            <person name="Park M.-K."/>
            <person name="Kim J.-Y."/>
            <person name="Lee Y.-J."/>
            <person name="Yi H."/>
            <person name="Bahn Y.-S."/>
            <person name="Kim J.F."/>
            <person name="Lee D.-W."/>
        </authorList>
    </citation>
    <scope>NUCLEOTIDE SEQUENCE [LARGE SCALE GENOMIC DNA]</scope>
    <source>
        <strain evidence="1 2">ERB 031</strain>
    </source>
</reference>
<dbReference type="EMBL" id="CP026118">
    <property type="protein sequence ID" value="QAS50698.1"/>
    <property type="molecule type" value="Genomic_DNA"/>
</dbReference>
<protein>
    <recommendedName>
        <fullName evidence="3">DUF664 domain-containing protein</fullName>
    </recommendedName>
</protein>
<organism evidence="1 2">
    <name type="scientific">Halobacillus litoralis</name>
    <dbReference type="NCBI Taxonomy" id="45668"/>
    <lineage>
        <taxon>Bacteria</taxon>
        <taxon>Bacillati</taxon>
        <taxon>Bacillota</taxon>
        <taxon>Bacilli</taxon>
        <taxon>Bacillales</taxon>
        <taxon>Bacillaceae</taxon>
        <taxon>Halobacillus</taxon>
    </lineage>
</organism>
<name>A0A410M6W0_9BACI</name>
<dbReference type="Pfam" id="PF04978">
    <property type="entry name" value="MST"/>
    <property type="match status" value="1"/>
</dbReference>
<dbReference type="InterPro" id="IPR034660">
    <property type="entry name" value="DinB/YfiT-like"/>
</dbReference>
<gene>
    <name evidence="1" type="ORF">HLI_00050</name>
</gene>
<dbReference type="OrthoDB" id="117483at2"/>
<proteinExistence type="predicted"/>
<dbReference type="SUPFAM" id="SSF109854">
    <property type="entry name" value="DinB/YfiT-like putative metalloenzymes"/>
    <property type="match status" value="1"/>
</dbReference>
<dbReference type="KEGG" id="hli:HLI_00050"/>
<evidence type="ECO:0000313" key="1">
    <source>
        <dbReference type="EMBL" id="QAS50698.1"/>
    </source>
</evidence>
<dbReference type="Proteomes" id="UP000287756">
    <property type="component" value="Chromosome"/>
</dbReference>
<dbReference type="InterPro" id="IPR007061">
    <property type="entry name" value="MST-like"/>
</dbReference>
<accession>A0A410M6W0</accession>
<sequence length="175" mass="20459">MITYQVHPEKGFTDKIGELVFMLEHVRAVTIQEVADLTEEELDYSKPGGNSIGALLSHMASIEYVHQQISFENRDLTEDEVAVWGIALELGQKANETINSSSVDDYLDVLESTRDQTLELLKEKDDEWLYEEREWPNGKKYNQYYLWFHVLEDEINHRGQIRAMVRSYKDKTVRT</sequence>
<evidence type="ECO:0008006" key="3">
    <source>
        <dbReference type="Google" id="ProtNLM"/>
    </source>
</evidence>
<dbReference type="RefSeq" id="WP_128522466.1">
    <property type="nucleotide sequence ID" value="NZ_CANLVY010000005.1"/>
</dbReference>
<dbReference type="Gene3D" id="1.20.120.450">
    <property type="entry name" value="dinb family like domain"/>
    <property type="match status" value="1"/>
</dbReference>